<sequence length="406" mass="43886">MRKAVVIGAGIAGPTVAVALRRIGMDVEVFEQLPPDADQRGSWLNFQANGLDALRSIGVGEWVEGIGYPVDAMSFVNGKGRILGTIPMAFRREDGLSSRMVPRAGLFVALADMARHHGVRVHHNKRMVEAFHTDAGVLARFDDGTEAAGDLLIGADGIHSKVRQIIDPAAPAPRYVPVLNSGEYIPDFHVDVPPGEFRMQFGTRAFFAWMNTPDGGTIWFANPPQKKEPPRGTLSGITDAQWRQRLHGLMDGDAGPAPAIIDATPGPVTGWATYDMPVVRNWHDGSRMIIIGDAAHAASPASGQGASLSLEDAVILAKCLRDVPDTGAAFDTFVALRRERVERIVADSHRASAEKAAGPILRVIRDAVLPRKFRAAQKDGGRSLRWLQGHHIDFEVPVAARSSGHR</sequence>
<dbReference type="PRINTS" id="PR00420">
    <property type="entry name" value="RNGMNOXGNASE"/>
</dbReference>
<accession>A0A9X1MH92</accession>
<dbReference type="Pfam" id="PF01494">
    <property type="entry name" value="FAD_binding_3"/>
    <property type="match status" value="1"/>
</dbReference>
<evidence type="ECO:0000259" key="3">
    <source>
        <dbReference type="Pfam" id="PF01494"/>
    </source>
</evidence>
<dbReference type="GO" id="GO:0071949">
    <property type="term" value="F:FAD binding"/>
    <property type="evidence" value="ECO:0007669"/>
    <property type="project" value="InterPro"/>
</dbReference>
<dbReference type="RefSeq" id="WP_227897213.1">
    <property type="nucleotide sequence ID" value="NZ_CP099466.1"/>
</dbReference>
<evidence type="ECO:0000313" key="5">
    <source>
        <dbReference type="Proteomes" id="UP001139158"/>
    </source>
</evidence>
<keyword evidence="2 4" id="KW-0503">Monooxygenase</keyword>
<protein>
    <submittedName>
        <fullName evidence="4">FAD-dependent monooxygenase</fullName>
    </submittedName>
</protein>
<dbReference type="PANTHER" id="PTHR13789:SF309">
    <property type="entry name" value="PUTATIVE (AFU_ORTHOLOGUE AFUA_6G14510)-RELATED"/>
    <property type="match status" value="1"/>
</dbReference>
<dbReference type="EMBL" id="JAJFZV010000017">
    <property type="protein sequence ID" value="MCC3299225.1"/>
    <property type="molecule type" value="Genomic_DNA"/>
</dbReference>
<dbReference type="Proteomes" id="UP001139158">
    <property type="component" value="Unassembled WGS sequence"/>
</dbReference>
<gene>
    <name evidence="4" type="ORF">LJ757_15650</name>
</gene>
<evidence type="ECO:0000256" key="1">
    <source>
        <dbReference type="ARBA" id="ARBA00023002"/>
    </source>
</evidence>
<dbReference type="Gene3D" id="3.50.50.60">
    <property type="entry name" value="FAD/NAD(P)-binding domain"/>
    <property type="match status" value="1"/>
</dbReference>
<keyword evidence="1" id="KW-0560">Oxidoreductase</keyword>
<name>A0A9X1MH92_9MICC</name>
<comment type="caution">
    <text evidence="4">The sequence shown here is derived from an EMBL/GenBank/DDBJ whole genome shotgun (WGS) entry which is preliminary data.</text>
</comment>
<dbReference type="AlphaFoldDB" id="A0A9X1MH92"/>
<dbReference type="InterPro" id="IPR036188">
    <property type="entry name" value="FAD/NAD-bd_sf"/>
</dbReference>
<evidence type="ECO:0000313" key="4">
    <source>
        <dbReference type="EMBL" id="MCC3299225.1"/>
    </source>
</evidence>
<dbReference type="SUPFAM" id="SSF51905">
    <property type="entry name" value="FAD/NAD(P)-binding domain"/>
    <property type="match status" value="1"/>
</dbReference>
<organism evidence="4 5">
    <name type="scientific">Arthrobacter caoxuetaonis</name>
    <dbReference type="NCBI Taxonomy" id="2886935"/>
    <lineage>
        <taxon>Bacteria</taxon>
        <taxon>Bacillati</taxon>
        <taxon>Actinomycetota</taxon>
        <taxon>Actinomycetes</taxon>
        <taxon>Micrococcales</taxon>
        <taxon>Micrococcaceae</taxon>
        <taxon>Arthrobacter</taxon>
    </lineage>
</organism>
<proteinExistence type="predicted"/>
<dbReference type="PANTHER" id="PTHR13789">
    <property type="entry name" value="MONOOXYGENASE"/>
    <property type="match status" value="1"/>
</dbReference>
<reference evidence="4" key="1">
    <citation type="submission" date="2021-10" db="EMBL/GenBank/DDBJ databases">
        <title>Novel species in genus Arthrobacter.</title>
        <authorList>
            <person name="Liu Y."/>
        </authorList>
    </citation>
    <scope>NUCLEOTIDE SEQUENCE</scope>
    <source>
        <strain evidence="4">Zg-Y453</strain>
    </source>
</reference>
<dbReference type="InterPro" id="IPR002938">
    <property type="entry name" value="FAD-bd"/>
</dbReference>
<dbReference type="InterPro" id="IPR050493">
    <property type="entry name" value="FAD-dep_Monooxygenase_BioMet"/>
</dbReference>
<dbReference type="GO" id="GO:0004497">
    <property type="term" value="F:monooxygenase activity"/>
    <property type="evidence" value="ECO:0007669"/>
    <property type="project" value="UniProtKB-KW"/>
</dbReference>
<feature type="domain" description="FAD-binding" evidence="3">
    <location>
        <begin position="4"/>
        <end position="346"/>
    </location>
</feature>
<keyword evidence="5" id="KW-1185">Reference proteome</keyword>
<evidence type="ECO:0000256" key="2">
    <source>
        <dbReference type="ARBA" id="ARBA00023033"/>
    </source>
</evidence>